<accession>A0A382GQE2</accession>
<sequence>MLKQDYRQSITKMTLDMLIIDRRSEFMELASVLLIPQTKVGWEKYVLQFCMNMDYAFNIWIGVEKSKELSVDHQTMILLRMIARGQTSMINVTHLLNTAYNLAQEFKEIYKRLG</sequence>
<dbReference type="AlphaFoldDB" id="A0A382GQE2"/>
<evidence type="ECO:0000313" key="1">
    <source>
        <dbReference type="EMBL" id="SVB76857.1"/>
    </source>
</evidence>
<gene>
    <name evidence="1" type="ORF">METZ01_LOCUS229711</name>
</gene>
<proteinExistence type="predicted"/>
<name>A0A382GQE2_9ZZZZ</name>
<protein>
    <submittedName>
        <fullName evidence="1">Uncharacterized protein</fullName>
    </submittedName>
</protein>
<organism evidence="1">
    <name type="scientific">marine metagenome</name>
    <dbReference type="NCBI Taxonomy" id="408172"/>
    <lineage>
        <taxon>unclassified sequences</taxon>
        <taxon>metagenomes</taxon>
        <taxon>ecological metagenomes</taxon>
    </lineage>
</organism>
<dbReference type="EMBL" id="UINC01056619">
    <property type="protein sequence ID" value="SVB76857.1"/>
    <property type="molecule type" value="Genomic_DNA"/>
</dbReference>
<reference evidence="1" key="1">
    <citation type="submission" date="2018-05" db="EMBL/GenBank/DDBJ databases">
        <authorList>
            <person name="Lanie J.A."/>
            <person name="Ng W.-L."/>
            <person name="Kazmierczak K.M."/>
            <person name="Andrzejewski T.M."/>
            <person name="Davidsen T.M."/>
            <person name="Wayne K.J."/>
            <person name="Tettelin H."/>
            <person name="Glass J.I."/>
            <person name="Rusch D."/>
            <person name="Podicherti R."/>
            <person name="Tsui H.-C.T."/>
            <person name="Winkler M.E."/>
        </authorList>
    </citation>
    <scope>NUCLEOTIDE SEQUENCE</scope>
</reference>